<organism evidence="1 2">
    <name type="scientific">Kumtagia ephedrae</name>
    <dbReference type="NCBI Taxonomy" id="2116701"/>
    <lineage>
        <taxon>Bacteria</taxon>
        <taxon>Pseudomonadati</taxon>
        <taxon>Pseudomonadota</taxon>
        <taxon>Alphaproteobacteria</taxon>
        <taxon>Hyphomicrobiales</taxon>
        <taxon>Phyllobacteriaceae</taxon>
        <taxon>Kumtagia</taxon>
    </lineage>
</organism>
<gene>
    <name evidence="1" type="ORF">C7I84_17005</name>
</gene>
<evidence type="ECO:0000313" key="2">
    <source>
        <dbReference type="Proteomes" id="UP000241229"/>
    </source>
</evidence>
<evidence type="ECO:0000313" key="1">
    <source>
        <dbReference type="EMBL" id="PSJ57726.1"/>
    </source>
</evidence>
<keyword evidence="2" id="KW-1185">Reference proteome</keyword>
<dbReference type="RefSeq" id="WP_106773406.1">
    <property type="nucleotide sequence ID" value="NZ_PXYK01000016.1"/>
</dbReference>
<protein>
    <recommendedName>
        <fullName evidence="3">CopG family transcriptional regulator</fullName>
    </recommendedName>
</protein>
<evidence type="ECO:0008006" key="3">
    <source>
        <dbReference type="Google" id="ProtNLM"/>
    </source>
</evidence>
<reference evidence="1 2" key="1">
    <citation type="submission" date="2018-03" db="EMBL/GenBank/DDBJ databases">
        <title>The draft genome of Mesorhizobium sp. 6GN-30.</title>
        <authorList>
            <person name="Liu L."/>
            <person name="Li L."/>
            <person name="Wang T."/>
            <person name="Zhang X."/>
            <person name="Liang L."/>
        </authorList>
    </citation>
    <scope>NUCLEOTIDE SEQUENCE [LARGE SCALE GENOMIC DNA]</scope>
    <source>
        <strain evidence="1 2">6GN30</strain>
    </source>
</reference>
<dbReference type="OrthoDB" id="8097099at2"/>
<comment type="caution">
    <text evidence="1">The sequence shown here is derived from an EMBL/GenBank/DDBJ whole genome shotgun (WGS) entry which is preliminary data.</text>
</comment>
<name>A0A2P7S5H2_9HYPH</name>
<dbReference type="Proteomes" id="UP000241229">
    <property type="component" value="Unassembled WGS sequence"/>
</dbReference>
<sequence length="92" mass="10519">MNASGPKERATFSIAADVKSKLEAVVPKNERSRFVEKAIDQALRDVAIRNLQKTLDEIRRPATAEESGSEFLRRKRMEWDGRPIDVLEGRHE</sequence>
<dbReference type="AlphaFoldDB" id="A0A2P7S5H2"/>
<accession>A0A2P7S5H2</accession>
<proteinExistence type="predicted"/>
<dbReference type="EMBL" id="PXYK01000016">
    <property type="protein sequence ID" value="PSJ57726.1"/>
    <property type="molecule type" value="Genomic_DNA"/>
</dbReference>